<dbReference type="Proteomes" id="UP000324748">
    <property type="component" value="Unassembled WGS sequence"/>
</dbReference>
<proteinExistence type="predicted"/>
<accession>A0A5B0MZ62</accession>
<evidence type="ECO:0000256" key="1">
    <source>
        <dbReference type="ARBA" id="ARBA00022723"/>
    </source>
</evidence>
<keyword evidence="3" id="KW-0862">Zinc</keyword>
<keyword evidence="2 4" id="KW-0863">Zinc-finger</keyword>
<evidence type="ECO:0000313" key="9">
    <source>
        <dbReference type="Proteomes" id="UP000324748"/>
    </source>
</evidence>
<evidence type="ECO:0000256" key="5">
    <source>
        <dbReference type="SAM" id="MobiDB-lite"/>
    </source>
</evidence>
<dbReference type="GO" id="GO:0008270">
    <property type="term" value="F:zinc ion binding"/>
    <property type="evidence" value="ECO:0007669"/>
    <property type="project" value="UniProtKB-KW"/>
</dbReference>
<dbReference type="AlphaFoldDB" id="A0A5B0MZ62"/>
<evidence type="ECO:0000256" key="2">
    <source>
        <dbReference type="ARBA" id="ARBA00022771"/>
    </source>
</evidence>
<dbReference type="PROSITE" id="PS50808">
    <property type="entry name" value="ZF_BED"/>
    <property type="match status" value="1"/>
</dbReference>
<dbReference type="EMBL" id="VDEP01000104">
    <property type="protein sequence ID" value="KAA1131300.1"/>
    <property type="molecule type" value="Genomic_DNA"/>
</dbReference>
<feature type="region of interest" description="Disordered" evidence="5">
    <location>
        <begin position="1"/>
        <end position="73"/>
    </location>
</feature>
<feature type="domain" description="BED-type" evidence="6">
    <location>
        <begin position="83"/>
        <end position="138"/>
    </location>
</feature>
<organism evidence="7 9">
    <name type="scientific">Puccinia graminis f. sp. tritici</name>
    <dbReference type="NCBI Taxonomy" id="56615"/>
    <lineage>
        <taxon>Eukaryota</taxon>
        <taxon>Fungi</taxon>
        <taxon>Dikarya</taxon>
        <taxon>Basidiomycota</taxon>
        <taxon>Pucciniomycotina</taxon>
        <taxon>Pucciniomycetes</taxon>
        <taxon>Pucciniales</taxon>
        <taxon>Pucciniaceae</taxon>
        <taxon>Puccinia</taxon>
    </lineage>
</organism>
<evidence type="ECO:0000256" key="4">
    <source>
        <dbReference type="PROSITE-ProRule" id="PRU00027"/>
    </source>
</evidence>
<evidence type="ECO:0000313" key="7">
    <source>
        <dbReference type="EMBL" id="KAA1081140.1"/>
    </source>
</evidence>
<feature type="compositionally biased region" description="Low complexity" evidence="5">
    <location>
        <begin position="52"/>
        <end position="62"/>
    </location>
</feature>
<feature type="compositionally biased region" description="Low complexity" evidence="5">
    <location>
        <begin position="11"/>
        <end position="24"/>
    </location>
</feature>
<dbReference type="GO" id="GO:0003677">
    <property type="term" value="F:DNA binding"/>
    <property type="evidence" value="ECO:0007669"/>
    <property type="project" value="InterPro"/>
</dbReference>
<name>A0A5B0MZ62_PUCGR</name>
<evidence type="ECO:0000259" key="6">
    <source>
        <dbReference type="PROSITE" id="PS50808"/>
    </source>
</evidence>
<dbReference type="EMBL" id="VSWC01000131">
    <property type="protein sequence ID" value="KAA1081140.1"/>
    <property type="molecule type" value="Genomic_DNA"/>
</dbReference>
<protein>
    <recommendedName>
        <fullName evidence="6">BED-type domain-containing protein</fullName>
    </recommendedName>
</protein>
<reference evidence="9 10" key="1">
    <citation type="submission" date="2019-05" db="EMBL/GenBank/DDBJ databases">
        <title>Emergence of the Ug99 lineage of the wheat stem rust pathogen through somatic hybridization.</title>
        <authorList>
            <person name="Li F."/>
            <person name="Upadhyaya N.M."/>
            <person name="Sperschneider J."/>
            <person name="Matny O."/>
            <person name="Nguyen-Phuc H."/>
            <person name="Mago R."/>
            <person name="Raley C."/>
            <person name="Miller M.E."/>
            <person name="Silverstein K.A.T."/>
            <person name="Henningsen E."/>
            <person name="Hirsch C.D."/>
            <person name="Visser B."/>
            <person name="Pretorius Z.A."/>
            <person name="Steffenson B.J."/>
            <person name="Schwessinger B."/>
            <person name="Dodds P.N."/>
            <person name="Figueroa M."/>
        </authorList>
    </citation>
    <scope>NUCLEOTIDE SEQUENCE [LARGE SCALE GENOMIC DNA]</scope>
    <source>
        <strain evidence="7">21-0</strain>
        <strain evidence="8 10">Ug99</strain>
    </source>
</reference>
<dbReference type="OrthoDB" id="10478532at2759"/>
<comment type="caution">
    <text evidence="7">The sequence shown here is derived from an EMBL/GenBank/DDBJ whole genome shotgun (WGS) entry which is preliminary data.</text>
</comment>
<sequence length="138" mass="15600">MPRGKRHRVNSSPSPSVSSTPAQSQEPSRRKKISSRTSGNRANDLENDQTTDADATTPGGTQNTKTELTDEQELDKARIKHVNQLSSNYSYFDPPELSEHLDKHKRKMIAFPCKMCHTRIHRPTYDNSTTNLSKHVIV</sequence>
<evidence type="ECO:0000313" key="8">
    <source>
        <dbReference type="EMBL" id="KAA1131300.1"/>
    </source>
</evidence>
<dbReference type="InterPro" id="IPR003656">
    <property type="entry name" value="Znf_BED"/>
</dbReference>
<evidence type="ECO:0000256" key="3">
    <source>
        <dbReference type="ARBA" id="ARBA00022833"/>
    </source>
</evidence>
<keyword evidence="9" id="KW-1185">Reference proteome</keyword>
<keyword evidence="1" id="KW-0479">Metal-binding</keyword>
<evidence type="ECO:0000313" key="10">
    <source>
        <dbReference type="Proteomes" id="UP000325313"/>
    </source>
</evidence>
<dbReference type="Proteomes" id="UP000325313">
    <property type="component" value="Unassembled WGS sequence"/>
</dbReference>
<gene>
    <name evidence="7" type="ORF">PGT21_030253</name>
    <name evidence="8" type="ORF">PGTUg99_030687</name>
</gene>